<sequence>MLSYLSKGYDATRQSVGGTVLGDTGFFFHFSAYVLVNLILIAVNLIFTPDKLWFYWPLLGWGIGILAHGLAVNFSKEEQVRRRGHSRRAAP</sequence>
<name>A0A6I3KR37_9HYPH</name>
<dbReference type="AlphaFoldDB" id="A0A6I3KR37"/>
<organism evidence="3 4">
    <name type="scientific">Hyphomicrobium album</name>
    <dbReference type="NCBI Taxonomy" id="2665159"/>
    <lineage>
        <taxon>Bacteria</taxon>
        <taxon>Pseudomonadati</taxon>
        <taxon>Pseudomonadota</taxon>
        <taxon>Alphaproteobacteria</taxon>
        <taxon>Hyphomicrobiales</taxon>
        <taxon>Hyphomicrobiaceae</taxon>
        <taxon>Hyphomicrobium</taxon>
    </lineage>
</organism>
<feature type="transmembrane region" description="Helical" evidence="1">
    <location>
        <begin position="26"/>
        <end position="47"/>
    </location>
</feature>
<dbReference type="Pfam" id="PF13239">
    <property type="entry name" value="2TM"/>
    <property type="match status" value="1"/>
</dbReference>
<dbReference type="Proteomes" id="UP000440694">
    <property type="component" value="Unassembled WGS sequence"/>
</dbReference>
<accession>A0A6I3KR37</accession>
<feature type="domain" description="2TM" evidence="2">
    <location>
        <begin position="24"/>
        <end position="74"/>
    </location>
</feature>
<dbReference type="RefSeq" id="WP_154739746.1">
    <property type="nucleotide sequence ID" value="NZ_WMBQ01000002.1"/>
</dbReference>
<evidence type="ECO:0000256" key="1">
    <source>
        <dbReference type="SAM" id="Phobius"/>
    </source>
</evidence>
<keyword evidence="1" id="KW-0472">Membrane</keyword>
<evidence type="ECO:0000313" key="4">
    <source>
        <dbReference type="Proteomes" id="UP000440694"/>
    </source>
</evidence>
<dbReference type="InterPro" id="IPR025698">
    <property type="entry name" value="2TM_dom"/>
</dbReference>
<feature type="transmembrane region" description="Helical" evidence="1">
    <location>
        <begin position="53"/>
        <end position="74"/>
    </location>
</feature>
<protein>
    <recommendedName>
        <fullName evidence="2">2TM domain-containing protein</fullName>
    </recommendedName>
</protein>
<keyword evidence="1" id="KW-1133">Transmembrane helix</keyword>
<gene>
    <name evidence="3" type="ORF">GIW81_12645</name>
</gene>
<dbReference type="EMBL" id="WMBQ01000002">
    <property type="protein sequence ID" value="MTD95181.1"/>
    <property type="molecule type" value="Genomic_DNA"/>
</dbReference>
<evidence type="ECO:0000313" key="3">
    <source>
        <dbReference type="EMBL" id="MTD95181.1"/>
    </source>
</evidence>
<keyword evidence="1" id="KW-0812">Transmembrane</keyword>
<evidence type="ECO:0000259" key="2">
    <source>
        <dbReference type="Pfam" id="PF13239"/>
    </source>
</evidence>
<comment type="caution">
    <text evidence="3">The sequence shown here is derived from an EMBL/GenBank/DDBJ whole genome shotgun (WGS) entry which is preliminary data.</text>
</comment>
<keyword evidence="4" id="KW-1185">Reference proteome</keyword>
<reference evidence="3 4" key="1">
    <citation type="submission" date="2019-11" db="EMBL/GenBank/DDBJ databases">
        <title>Identification of a novel strain.</title>
        <authorList>
            <person name="Xu Q."/>
            <person name="Wang G."/>
        </authorList>
    </citation>
    <scope>NUCLEOTIDE SEQUENCE [LARGE SCALE GENOMIC DNA]</scope>
    <source>
        <strain evidence="4">xq</strain>
    </source>
</reference>
<proteinExistence type="predicted"/>